<dbReference type="Proteomes" id="UP000199662">
    <property type="component" value="Unassembled WGS sequence"/>
</dbReference>
<keyword evidence="1" id="KW-1133">Transmembrane helix</keyword>
<reference evidence="2 3" key="1">
    <citation type="submission" date="2016-10" db="EMBL/GenBank/DDBJ databases">
        <authorList>
            <person name="de Groot N.N."/>
        </authorList>
    </citation>
    <scope>NUCLEOTIDE SEQUENCE [LARGE SCALE GENOMIC DNA]</scope>
    <source>
        <strain evidence="2 3">DSM 2179</strain>
    </source>
</reference>
<accession>A0A1H7AQ95</accession>
<organism evidence="2 3">
    <name type="scientific">Propionispira arboris</name>
    <dbReference type="NCBI Taxonomy" id="84035"/>
    <lineage>
        <taxon>Bacteria</taxon>
        <taxon>Bacillati</taxon>
        <taxon>Bacillota</taxon>
        <taxon>Negativicutes</taxon>
        <taxon>Selenomonadales</taxon>
        <taxon>Selenomonadaceae</taxon>
        <taxon>Propionispira</taxon>
    </lineage>
</organism>
<evidence type="ECO:0000256" key="1">
    <source>
        <dbReference type="SAM" id="Phobius"/>
    </source>
</evidence>
<protein>
    <submittedName>
        <fullName evidence="2">Uncharacterized protein</fullName>
    </submittedName>
</protein>
<evidence type="ECO:0000313" key="3">
    <source>
        <dbReference type="Proteomes" id="UP000199662"/>
    </source>
</evidence>
<gene>
    <name evidence="2" type="ORF">SAMN05660742_113100</name>
</gene>
<evidence type="ECO:0000313" key="2">
    <source>
        <dbReference type="EMBL" id="SEJ67763.1"/>
    </source>
</evidence>
<feature type="transmembrane region" description="Helical" evidence="1">
    <location>
        <begin position="14"/>
        <end position="36"/>
    </location>
</feature>
<dbReference type="RefSeq" id="WP_091832623.1">
    <property type="nucleotide sequence ID" value="NZ_FNZK01000013.1"/>
</dbReference>
<proteinExistence type="predicted"/>
<sequence length="80" mass="9431">MKSWGTNDRCYSQWASNSIATIHILLVLPTMYVICYKKIKELKHIKIFWIIGPLYNELKNFNLFINLPENWTIGHGLFST</sequence>
<dbReference type="STRING" id="84035.SAMN05660742_113100"/>
<keyword evidence="1" id="KW-0812">Transmembrane</keyword>
<name>A0A1H7AQ95_9FIRM</name>
<keyword evidence="3" id="KW-1185">Reference proteome</keyword>
<keyword evidence="1" id="KW-0472">Membrane</keyword>
<dbReference type="EMBL" id="FNZK01000013">
    <property type="protein sequence ID" value="SEJ67763.1"/>
    <property type="molecule type" value="Genomic_DNA"/>
</dbReference>
<dbReference type="AlphaFoldDB" id="A0A1H7AQ95"/>